<comment type="caution">
    <text evidence="8">The sequence shown here is derived from an EMBL/GenBank/DDBJ whole genome shotgun (WGS) entry which is preliminary data.</text>
</comment>
<comment type="cofactor">
    <cofactor evidence="6">
        <name>a divalent metal cation</name>
        <dbReference type="ChEBI" id="CHEBI:60240"/>
    </cofactor>
</comment>
<dbReference type="GO" id="GO:0005737">
    <property type="term" value="C:cytoplasm"/>
    <property type="evidence" value="ECO:0007669"/>
    <property type="project" value="UniProtKB-SubCell"/>
</dbReference>
<evidence type="ECO:0000256" key="3">
    <source>
        <dbReference type="ARBA" id="ARBA00022722"/>
    </source>
</evidence>
<reference evidence="8 9" key="1">
    <citation type="journal article" date="2016" name="Nat. Commun.">
        <title>Thousands of microbial genomes shed light on interconnected biogeochemical processes in an aquifer system.</title>
        <authorList>
            <person name="Anantharaman K."/>
            <person name="Brown C.T."/>
            <person name="Hug L.A."/>
            <person name="Sharon I."/>
            <person name="Castelle C.J."/>
            <person name="Probst A.J."/>
            <person name="Thomas B.C."/>
            <person name="Singh A."/>
            <person name="Wilkins M.J."/>
            <person name="Karaoz U."/>
            <person name="Brodie E.L."/>
            <person name="Williams K.H."/>
            <person name="Hubbard S.S."/>
            <person name="Banfield J.F."/>
        </authorList>
    </citation>
    <scope>NUCLEOTIDE SEQUENCE [LARGE SCALE GENOMIC DNA]</scope>
</reference>
<dbReference type="EMBL" id="MFSU01000045">
    <property type="protein sequence ID" value="OGI47824.1"/>
    <property type="molecule type" value="Genomic_DNA"/>
</dbReference>
<evidence type="ECO:0000313" key="9">
    <source>
        <dbReference type="Proteomes" id="UP000178885"/>
    </source>
</evidence>
<dbReference type="PROSITE" id="PS50967">
    <property type="entry name" value="HRDC"/>
    <property type="match status" value="1"/>
</dbReference>
<dbReference type="InterPro" id="IPR036397">
    <property type="entry name" value="RNaseH_sf"/>
</dbReference>
<accession>A0A1F6TRR2</accession>
<dbReference type="GO" id="GO:0042780">
    <property type="term" value="P:tRNA 3'-end processing"/>
    <property type="evidence" value="ECO:0007669"/>
    <property type="project" value="UniProtKB-UniRule"/>
</dbReference>
<dbReference type="NCBIfam" id="TIGR01388">
    <property type="entry name" value="rnd"/>
    <property type="match status" value="1"/>
</dbReference>
<dbReference type="SMART" id="SM00341">
    <property type="entry name" value="HRDC"/>
    <property type="match status" value="1"/>
</dbReference>
<dbReference type="GO" id="GO:0000166">
    <property type="term" value="F:nucleotide binding"/>
    <property type="evidence" value="ECO:0007669"/>
    <property type="project" value="InterPro"/>
</dbReference>
<name>A0A1F6TRR2_9PROT</name>
<dbReference type="Proteomes" id="UP000178885">
    <property type="component" value="Unassembled WGS sequence"/>
</dbReference>
<dbReference type="Pfam" id="PF00570">
    <property type="entry name" value="HRDC"/>
    <property type="match status" value="1"/>
</dbReference>
<comment type="catalytic activity">
    <reaction evidence="6">
        <text>Exonucleolytic cleavage that removes extra residues from the 3'-terminus of tRNA to produce 5'-mononucleotides.</text>
        <dbReference type="EC" id="3.1.13.5"/>
    </reaction>
</comment>
<keyword evidence="1 6" id="KW-0963">Cytoplasm</keyword>
<dbReference type="InterPro" id="IPR006292">
    <property type="entry name" value="RNase_D"/>
</dbReference>
<dbReference type="EC" id="3.1.13.5" evidence="6"/>
<proteinExistence type="inferred from homology"/>
<dbReference type="HAMAP" id="MF_01899">
    <property type="entry name" value="RNase_D"/>
    <property type="match status" value="1"/>
</dbReference>
<evidence type="ECO:0000256" key="1">
    <source>
        <dbReference type="ARBA" id="ARBA00022490"/>
    </source>
</evidence>
<protein>
    <recommendedName>
        <fullName evidence="6">Ribonuclease D</fullName>
        <shortName evidence="6">RNase D</shortName>
        <ecNumber evidence="6">3.1.13.5</ecNumber>
    </recommendedName>
</protein>
<dbReference type="InterPro" id="IPR012337">
    <property type="entry name" value="RNaseH-like_sf"/>
</dbReference>
<dbReference type="Gene3D" id="1.10.150.80">
    <property type="entry name" value="HRDC domain"/>
    <property type="match status" value="2"/>
</dbReference>
<sequence>MSAMTQAEIVQDAAALARLCARLQGEAWVALDTEFMRVDTYYARLCLIQLATPEWVAVIDPLALGDLAPLLDLIYAPRLLKVIHSARQDLEVFADICRSGAYRDRGRQDTEGDRGTPPAPVFDTQIAAALCGHAEQIGYGALVEAVTGKKLAKLHTRADWARRPLAPELIRYAEEDVRDLCDVYAALAGRLTELGRAEWLAEECAALTDPALYRNDPELAFRRIKPGNQLAPPAQAVLAQLTAWREREAQSQNLPRNWVLNDAALMAIARAAPPTPERLGAIKDVHGAAVRKWGEAILEAVRAGQRAPARALFEPPVRLDPGRTELLARMQARVQAVAQELGIGASVLATRRDLLDLIREPEGGALLRGWRRAPIGEELLALRAAFAAQGG</sequence>
<dbReference type="SMART" id="SM00474">
    <property type="entry name" value="35EXOc"/>
    <property type="match status" value="1"/>
</dbReference>
<evidence type="ECO:0000256" key="2">
    <source>
        <dbReference type="ARBA" id="ARBA00022694"/>
    </source>
</evidence>
<organism evidence="8 9">
    <name type="scientific">Candidatus Muproteobacteria bacterium RBG_16_65_34</name>
    <dbReference type="NCBI Taxonomy" id="1817760"/>
    <lineage>
        <taxon>Bacteria</taxon>
        <taxon>Pseudomonadati</taxon>
        <taxon>Pseudomonadota</taxon>
        <taxon>Candidatus Muproteobacteria</taxon>
    </lineage>
</organism>
<keyword evidence="2 6" id="KW-0819">tRNA processing</keyword>
<keyword evidence="5 6" id="KW-0269">Exonuclease</keyword>
<dbReference type="InterPro" id="IPR044876">
    <property type="entry name" value="HRDC_dom_sf"/>
</dbReference>
<gene>
    <name evidence="6" type="primary">rnd</name>
    <name evidence="8" type="ORF">A2151_01310</name>
</gene>
<dbReference type="InterPro" id="IPR002121">
    <property type="entry name" value="HRDC_dom"/>
</dbReference>
<evidence type="ECO:0000259" key="7">
    <source>
        <dbReference type="PROSITE" id="PS50967"/>
    </source>
</evidence>
<dbReference type="PANTHER" id="PTHR47649">
    <property type="entry name" value="RIBONUCLEASE D"/>
    <property type="match status" value="1"/>
</dbReference>
<dbReference type="SUPFAM" id="SSF47819">
    <property type="entry name" value="HRDC-like"/>
    <property type="match status" value="2"/>
</dbReference>
<dbReference type="PANTHER" id="PTHR47649:SF1">
    <property type="entry name" value="RIBONUCLEASE D"/>
    <property type="match status" value="1"/>
</dbReference>
<dbReference type="GO" id="GO:0033890">
    <property type="term" value="F:ribonuclease D activity"/>
    <property type="evidence" value="ECO:0007669"/>
    <property type="project" value="UniProtKB-UniRule"/>
</dbReference>
<dbReference type="GO" id="GO:0003676">
    <property type="term" value="F:nucleic acid binding"/>
    <property type="evidence" value="ECO:0007669"/>
    <property type="project" value="InterPro"/>
</dbReference>
<dbReference type="SUPFAM" id="SSF53098">
    <property type="entry name" value="Ribonuclease H-like"/>
    <property type="match status" value="1"/>
</dbReference>
<dbReference type="InterPro" id="IPR002562">
    <property type="entry name" value="3'-5'_exonuclease_dom"/>
</dbReference>
<dbReference type="GO" id="GO:0008408">
    <property type="term" value="F:3'-5' exonuclease activity"/>
    <property type="evidence" value="ECO:0007669"/>
    <property type="project" value="InterPro"/>
</dbReference>
<keyword evidence="4 6" id="KW-0378">Hydrolase</keyword>
<evidence type="ECO:0000256" key="4">
    <source>
        <dbReference type="ARBA" id="ARBA00022801"/>
    </source>
</evidence>
<dbReference type="InterPro" id="IPR051086">
    <property type="entry name" value="RNase_D-like"/>
</dbReference>
<dbReference type="STRING" id="1817760.A2151_01310"/>
<evidence type="ECO:0000256" key="5">
    <source>
        <dbReference type="ARBA" id="ARBA00022839"/>
    </source>
</evidence>
<dbReference type="CDD" id="cd06142">
    <property type="entry name" value="RNaseD_exo"/>
    <property type="match status" value="1"/>
</dbReference>
<dbReference type="AlphaFoldDB" id="A0A1F6TRR2"/>
<comment type="subcellular location">
    <subcellularLocation>
        <location evidence="6">Cytoplasm</location>
    </subcellularLocation>
</comment>
<dbReference type="Pfam" id="PF01612">
    <property type="entry name" value="DNA_pol_A_exo1"/>
    <property type="match status" value="1"/>
</dbReference>
<evidence type="ECO:0000256" key="6">
    <source>
        <dbReference type="HAMAP-Rule" id="MF_01899"/>
    </source>
</evidence>
<evidence type="ECO:0000313" key="8">
    <source>
        <dbReference type="EMBL" id="OGI47824.1"/>
    </source>
</evidence>
<keyword evidence="3 6" id="KW-0540">Nuclease</keyword>
<feature type="domain" description="HRDC" evidence="7">
    <location>
        <begin position="231"/>
        <end position="311"/>
    </location>
</feature>
<comment type="function">
    <text evidence="6">Exonuclease involved in the 3' processing of various precursor tRNAs. Initiates hydrolysis at the 3'-terminus of an RNA molecule and releases 5'-mononucleotides.</text>
</comment>
<dbReference type="Gene3D" id="3.30.420.10">
    <property type="entry name" value="Ribonuclease H-like superfamily/Ribonuclease H"/>
    <property type="match status" value="1"/>
</dbReference>
<comment type="similarity">
    <text evidence="6">Belongs to the RNase D family.</text>
</comment>
<dbReference type="InterPro" id="IPR010997">
    <property type="entry name" value="HRDC-like_sf"/>
</dbReference>